<evidence type="ECO:0000256" key="1">
    <source>
        <dbReference type="SAM" id="Coils"/>
    </source>
</evidence>
<name>A0A938XWL4_9FIRM</name>
<keyword evidence="2" id="KW-0472">Membrane</keyword>
<evidence type="ECO:0000313" key="4">
    <source>
        <dbReference type="Proteomes" id="UP000774000"/>
    </source>
</evidence>
<feature type="transmembrane region" description="Helical" evidence="2">
    <location>
        <begin position="12"/>
        <end position="33"/>
    </location>
</feature>
<dbReference type="AlphaFoldDB" id="A0A938XWL4"/>
<protein>
    <submittedName>
        <fullName evidence="3">Nucleic acid-binding Zn-ribbon protein</fullName>
    </submittedName>
</protein>
<keyword evidence="2" id="KW-0812">Transmembrane</keyword>
<keyword evidence="1" id="KW-0175">Coiled coil</keyword>
<evidence type="ECO:0000313" key="3">
    <source>
        <dbReference type="EMBL" id="MBM7556982.1"/>
    </source>
</evidence>
<gene>
    <name evidence="3" type="ORF">JOC47_001836</name>
</gene>
<proteinExistence type="predicted"/>
<dbReference type="RefSeq" id="WP_204701747.1">
    <property type="nucleotide sequence ID" value="NZ_JAFBDQ010000008.1"/>
</dbReference>
<feature type="transmembrane region" description="Helical" evidence="2">
    <location>
        <begin position="724"/>
        <end position="741"/>
    </location>
</feature>
<organism evidence="3 4">
    <name type="scientific">Halanaerobacter jeridensis</name>
    <dbReference type="NCBI Taxonomy" id="706427"/>
    <lineage>
        <taxon>Bacteria</taxon>
        <taxon>Bacillati</taxon>
        <taxon>Bacillota</taxon>
        <taxon>Clostridia</taxon>
        <taxon>Halanaerobiales</taxon>
        <taxon>Halobacteroidaceae</taxon>
        <taxon>Halanaerobacter</taxon>
    </lineage>
</organism>
<sequence length="792" mass="88576">MLLFKSDFIKDVVILLLVTIILGTLLSLVIGTISDYYFGDAVDSLIGDYENNDLLLIIDEREKEETVEKIKEVLQTKLPGAKLSTGINLAGKSNLFISVGKKYKRRAVFLNLEDYFNDIKGITTTSLMTEPRLTINGLKNKASQLLEDKIADLDHVAFTFPDGDSLEVIIDEAQFTAQVKEKINTLLNDYQMLGIRFPIKEEVDNLVQLGSKLEKVLKDDYGLAVKNITELNSSELGSLAKTMTEMKSFLSSYASTIKIKVFTGQKIEVGDKLIIPAEDKKKIDLRVSNVNDMIATAVITTGDSSAAVGDLVYNSDSTTAVGKVEINNPRQKLDYLVSELKKLVPQLGSIFNDADSILANLEELFATLQLLKGTTTEIETLNQKLAGYTANIEQLDGREIKANLDSLEHRLEQLVVIITRLEFMRDLILDLRVELTQLESRINAAQAELRVGSNYYNNLQQLAENIAQLKIKVVDNTQEIIDQINRYNPLLKEIKSWQKNVQDFNAVIDKLIKESPQEFAKRLTAVSNKDLITRLQQVRQPASEEKLAAVKEQLVKLRAIDFAGITAQLEYIEQSLPKLKDEEITASIDLLDHYLAGRAIPGAEISLLLPAQNVDLKVIKEEIKTMIPQQISFYDSPVGIIVPNLRNQIYQILSEVKIVLTVVTALLCTSLSLLFDHGLIITSLQELNTEKIFYSNPAFYYSLTMAVITLSSICYLTGIESPYLPWWSSILVGVGLGLIIFKEAAVINDFAKAEFKAGEAFGFNYAQIMRQIIIPAAKPGLLKILNQRQTYF</sequence>
<dbReference type="EMBL" id="JAFBDQ010000008">
    <property type="protein sequence ID" value="MBM7556982.1"/>
    <property type="molecule type" value="Genomic_DNA"/>
</dbReference>
<feature type="transmembrane region" description="Helical" evidence="2">
    <location>
        <begin position="698"/>
        <end position="718"/>
    </location>
</feature>
<keyword evidence="4" id="KW-1185">Reference proteome</keyword>
<feature type="transmembrane region" description="Helical" evidence="2">
    <location>
        <begin position="658"/>
        <end position="677"/>
    </location>
</feature>
<evidence type="ECO:0000256" key="2">
    <source>
        <dbReference type="SAM" id="Phobius"/>
    </source>
</evidence>
<keyword evidence="2" id="KW-1133">Transmembrane helix</keyword>
<comment type="caution">
    <text evidence="3">The sequence shown here is derived from an EMBL/GenBank/DDBJ whole genome shotgun (WGS) entry which is preliminary data.</text>
</comment>
<dbReference type="Proteomes" id="UP000774000">
    <property type="component" value="Unassembled WGS sequence"/>
</dbReference>
<reference evidence="3" key="1">
    <citation type="submission" date="2021-01" db="EMBL/GenBank/DDBJ databases">
        <title>Genomic Encyclopedia of Type Strains, Phase IV (KMG-IV): sequencing the most valuable type-strain genomes for metagenomic binning, comparative biology and taxonomic classification.</title>
        <authorList>
            <person name="Goeker M."/>
        </authorList>
    </citation>
    <scope>NUCLEOTIDE SEQUENCE</scope>
    <source>
        <strain evidence="3">DSM 23230</strain>
    </source>
</reference>
<feature type="coiled-coil region" evidence="1">
    <location>
        <begin position="371"/>
        <end position="514"/>
    </location>
</feature>
<accession>A0A938XWL4</accession>